<gene>
    <name evidence="5" type="ORF">IP97_00604</name>
</gene>
<sequence>MNLTFVHNFKKVTAIYKDFAAVSSFDSSKDIQKLIFEFSQQYPNAQLIWIHESLKNHVNYNWVELNAESQVMHFFNPSETEFLTEKVGYVEPSPFIKINKRVSFASWQASAFIGTISAQGFVSFGSQFINDNFSFGFFLTIMAKMGHRNGLRTYSNHNLLLEVKVVKPHLGTTNELFQWTAQYYGFSKCLQLFLLFILFEKRFPIASLMSVISVKRIVFDPNAKTEQEISNVDFSEVTLDVLIPTIGRKKYLYDVLCDLRTQTKIPNRIIIVEQNPLENSQSELDYVKNEIWPFEIIHHFIHQTGACNARNMALKEVKSDWVFFADDDIKLAPAFIEESLKSILKTTEKAFTLACFRPNEIPVFHHLMHWDTFGSGCSMVKREALEGLKFDMRFENGFGEDADFGMQLRNKGYDVLYLPQPQILHLKAPVGGFRVQPTLPWQEEAIQPKPSPTVMLFKMLYHTNEQILGYKLNLFLKYYNQQTIKNPFKYYKTMQKQWEVSEKWAKKLKLQSK</sequence>
<evidence type="ECO:0000256" key="1">
    <source>
        <dbReference type="ARBA" id="ARBA00006739"/>
    </source>
</evidence>
<evidence type="ECO:0000256" key="2">
    <source>
        <dbReference type="ARBA" id="ARBA00022676"/>
    </source>
</evidence>
<organism evidence="5 6">
    <name type="scientific">Flavobacterium cheniae</name>
    <dbReference type="NCBI Taxonomy" id="295428"/>
    <lineage>
        <taxon>Bacteria</taxon>
        <taxon>Pseudomonadati</taxon>
        <taxon>Bacteroidota</taxon>
        <taxon>Flavobacteriia</taxon>
        <taxon>Flavobacteriales</taxon>
        <taxon>Flavobacteriaceae</taxon>
        <taxon>Flavobacterium</taxon>
    </lineage>
</organism>
<keyword evidence="2" id="KW-0328">Glycosyltransferase</keyword>
<dbReference type="Proteomes" id="UP000315312">
    <property type="component" value="Unassembled WGS sequence"/>
</dbReference>
<proteinExistence type="inferred from homology"/>
<dbReference type="GO" id="GO:0016757">
    <property type="term" value="F:glycosyltransferase activity"/>
    <property type="evidence" value="ECO:0007669"/>
    <property type="project" value="UniProtKB-KW"/>
</dbReference>
<comment type="caution">
    <text evidence="5">The sequence shown here is derived from an EMBL/GenBank/DDBJ whole genome shotgun (WGS) entry which is preliminary data.</text>
</comment>
<dbReference type="OrthoDB" id="1326385at2"/>
<accession>A0A562KPC6</accession>
<feature type="domain" description="Glycosyltransferase 2-like" evidence="4">
    <location>
        <begin position="241"/>
        <end position="360"/>
    </location>
</feature>
<reference evidence="5 6" key="1">
    <citation type="journal article" date="2015" name="Stand. Genomic Sci.">
        <title>Genomic Encyclopedia of Bacterial and Archaeal Type Strains, Phase III: the genomes of soil and plant-associated and newly described type strains.</title>
        <authorList>
            <person name="Whitman W.B."/>
            <person name="Woyke T."/>
            <person name="Klenk H.P."/>
            <person name="Zhou Y."/>
            <person name="Lilburn T.G."/>
            <person name="Beck B.J."/>
            <person name="De Vos P."/>
            <person name="Vandamme P."/>
            <person name="Eisen J.A."/>
            <person name="Garrity G."/>
            <person name="Hugenholtz P."/>
            <person name="Kyrpides N.C."/>
        </authorList>
    </citation>
    <scope>NUCLEOTIDE SEQUENCE [LARGE SCALE GENOMIC DNA]</scope>
    <source>
        <strain evidence="5 6">CGMCC 1.6844</strain>
    </source>
</reference>
<dbReference type="PANTHER" id="PTHR43179:SF12">
    <property type="entry name" value="GALACTOFURANOSYLTRANSFERASE GLFT2"/>
    <property type="match status" value="1"/>
</dbReference>
<dbReference type="AlphaFoldDB" id="A0A562KPC6"/>
<dbReference type="PANTHER" id="PTHR43179">
    <property type="entry name" value="RHAMNOSYLTRANSFERASE WBBL"/>
    <property type="match status" value="1"/>
</dbReference>
<name>A0A562KPC6_9FLAO</name>
<keyword evidence="6" id="KW-1185">Reference proteome</keyword>
<dbReference type="InterPro" id="IPR001173">
    <property type="entry name" value="Glyco_trans_2-like"/>
</dbReference>
<evidence type="ECO:0000259" key="4">
    <source>
        <dbReference type="Pfam" id="PF00535"/>
    </source>
</evidence>
<dbReference type="Pfam" id="PF00535">
    <property type="entry name" value="Glycos_transf_2"/>
    <property type="match status" value="1"/>
</dbReference>
<evidence type="ECO:0000313" key="6">
    <source>
        <dbReference type="Proteomes" id="UP000315312"/>
    </source>
</evidence>
<protein>
    <submittedName>
        <fullName evidence="5">GT2 family glycosyltransferase</fullName>
    </submittedName>
</protein>
<evidence type="ECO:0000313" key="5">
    <source>
        <dbReference type="EMBL" id="TWH97177.1"/>
    </source>
</evidence>
<dbReference type="EMBL" id="VLKM01000002">
    <property type="protein sequence ID" value="TWH97177.1"/>
    <property type="molecule type" value="Genomic_DNA"/>
</dbReference>
<dbReference type="RefSeq" id="WP_133609725.1">
    <property type="nucleotide sequence ID" value="NZ_SNZC01000003.1"/>
</dbReference>
<dbReference type="SUPFAM" id="SSF53448">
    <property type="entry name" value="Nucleotide-diphospho-sugar transferases"/>
    <property type="match status" value="1"/>
</dbReference>
<keyword evidence="3 5" id="KW-0808">Transferase</keyword>
<comment type="similarity">
    <text evidence="1">Belongs to the glycosyltransferase 2 family.</text>
</comment>
<evidence type="ECO:0000256" key="3">
    <source>
        <dbReference type="ARBA" id="ARBA00022679"/>
    </source>
</evidence>
<dbReference type="Gene3D" id="3.90.550.10">
    <property type="entry name" value="Spore Coat Polysaccharide Biosynthesis Protein SpsA, Chain A"/>
    <property type="match status" value="1"/>
</dbReference>
<dbReference type="CDD" id="cd00761">
    <property type="entry name" value="Glyco_tranf_GTA_type"/>
    <property type="match status" value="1"/>
</dbReference>
<dbReference type="InterPro" id="IPR029044">
    <property type="entry name" value="Nucleotide-diphossugar_trans"/>
</dbReference>